<sequence length="252" mass="28380">MEFRAMRPIKAGEEITQTYGEIGSAFPRRAGACADSNFAAVDVALPRRERHERLQYKYHFNCQCARCSVPLQDPSSLDAFLDADIDGVPKEQWSQERKDEVERALREVSDATDRASASTDLADQQQQCIDALLKLAESQNSFLHRESIARLQTLATIFSAEMERGSVEEAVGYGESMLEFYQRVYNPNHPMTGLHLFTLGDLYGQLAQTGTGPENSKSKSSEYLIEAKRILEITHGKEHRFVEMLAGRLRDA</sequence>
<evidence type="ECO:0000313" key="2">
    <source>
        <dbReference type="Proteomes" id="UP001165121"/>
    </source>
</evidence>
<dbReference type="Gene3D" id="1.25.40.10">
    <property type="entry name" value="Tetratricopeptide repeat domain"/>
    <property type="match status" value="1"/>
</dbReference>
<dbReference type="InterPro" id="IPR011990">
    <property type="entry name" value="TPR-like_helical_dom_sf"/>
</dbReference>
<gene>
    <name evidence="1" type="ORF">Pfra01_001006500</name>
</gene>
<dbReference type="OrthoDB" id="265717at2759"/>
<organism evidence="1 2">
    <name type="scientific">Phytophthora fragariaefolia</name>
    <dbReference type="NCBI Taxonomy" id="1490495"/>
    <lineage>
        <taxon>Eukaryota</taxon>
        <taxon>Sar</taxon>
        <taxon>Stramenopiles</taxon>
        <taxon>Oomycota</taxon>
        <taxon>Peronosporomycetes</taxon>
        <taxon>Peronosporales</taxon>
        <taxon>Peronosporaceae</taxon>
        <taxon>Phytophthora</taxon>
    </lineage>
</organism>
<protein>
    <submittedName>
        <fullName evidence="1">Unnamed protein product</fullName>
    </submittedName>
</protein>
<dbReference type="EMBL" id="BSXT01000955">
    <property type="protein sequence ID" value="GMF36681.1"/>
    <property type="molecule type" value="Genomic_DNA"/>
</dbReference>
<dbReference type="SUPFAM" id="SSF82199">
    <property type="entry name" value="SET domain"/>
    <property type="match status" value="1"/>
</dbReference>
<dbReference type="AlphaFoldDB" id="A0A9W7CQR8"/>
<reference evidence="1" key="1">
    <citation type="submission" date="2023-04" db="EMBL/GenBank/DDBJ databases">
        <title>Phytophthora fragariaefolia NBRC 109709.</title>
        <authorList>
            <person name="Ichikawa N."/>
            <person name="Sato H."/>
            <person name="Tonouchi N."/>
        </authorList>
    </citation>
    <scope>NUCLEOTIDE SEQUENCE</scope>
    <source>
        <strain evidence="1">NBRC 109709</strain>
    </source>
</reference>
<comment type="caution">
    <text evidence="1">The sequence shown here is derived from an EMBL/GenBank/DDBJ whole genome shotgun (WGS) entry which is preliminary data.</text>
</comment>
<accession>A0A9W7CQR8</accession>
<keyword evidence="2" id="KW-1185">Reference proteome</keyword>
<dbReference type="PANTHER" id="PTHR12197">
    <property type="entry name" value="HISTONE-LYSINE N-METHYLTRANSFERASE SMYD"/>
    <property type="match status" value="1"/>
</dbReference>
<dbReference type="InterPro" id="IPR050869">
    <property type="entry name" value="H3K4_H4K5_MeTrfase"/>
</dbReference>
<evidence type="ECO:0000313" key="1">
    <source>
        <dbReference type="EMBL" id="GMF36681.1"/>
    </source>
</evidence>
<dbReference type="GO" id="GO:0005634">
    <property type="term" value="C:nucleus"/>
    <property type="evidence" value="ECO:0007669"/>
    <property type="project" value="TreeGrafter"/>
</dbReference>
<proteinExistence type="predicted"/>
<dbReference type="Proteomes" id="UP001165121">
    <property type="component" value="Unassembled WGS sequence"/>
</dbReference>
<dbReference type="InterPro" id="IPR046341">
    <property type="entry name" value="SET_dom_sf"/>
</dbReference>
<name>A0A9W7CQR8_9STRA</name>
<dbReference type="PANTHER" id="PTHR12197:SF251">
    <property type="entry name" value="EG:BACR7C10.4 PROTEIN"/>
    <property type="match status" value="1"/>
</dbReference>